<feature type="transmembrane region" description="Helical" evidence="7">
    <location>
        <begin position="324"/>
        <end position="349"/>
    </location>
</feature>
<feature type="transmembrane region" description="Helical" evidence="7">
    <location>
        <begin position="430"/>
        <end position="448"/>
    </location>
</feature>
<keyword evidence="4 7" id="KW-1133">Transmembrane helix</keyword>
<keyword evidence="9" id="KW-1185">Reference proteome</keyword>
<dbReference type="InterPro" id="IPR037272">
    <property type="entry name" value="SNS_sf"/>
</dbReference>
<dbReference type="CDD" id="cd10334">
    <property type="entry name" value="SLC6sbd_u1"/>
    <property type="match status" value="1"/>
</dbReference>
<dbReference type="RefSeq" id="WP_119978351.1">
    <property type="nucleotide sequence ID" value="NZ_BPFB01000021.1"/>
</dbReference>
<feature type="transmembrane region" description="Helical" evidence="7">
    <location>
        <begin position="12"/>
        <end position="30"/>
    </location>
</feature>
<dbReference type="EMBL" id="BPFB01000021">
    <property type="protein sequence ID" value="GIU47192.1"/>
    <property type="molecule type" value="Genomic_DNA"/>
</dbReference>
<proteinExistence type="inferred from homology"/>
<evidence type="ECO:0000256" key="6">
    <source>
        <dbReference type="RuleBase" id="RU003732"/>
    </source>
</evidence>
<dbReference type="PRINTS" id="PR00176">
    <property type="entry name" value="NANEUSMPORT"/>
</dbReference>
<dbReference type="Proteomes" id="UP000761574">
    <property type="component" value="Unassembled WGS sequence"/>
</dbReference>
<dbReference type="PROSITE" id="PS50267">
    <property type="entry name" value="NA_NEUROTRAN_SYMP_3"/>
    <property type="match status" value="1"/>
</dbReference>
<evidence type="ECO:0000313" key="9">
    <source>
        <dbReference type="Proteomes" id="UP000761574"/>
    </source>
</evidence>
<dbReference type="Pfam" id="PF00209">
    <property type="entry name" value="SNF"/>
    <property type="match status" value="2"/>
</dbReference>
<reference evidence="8 9" key="1">
    <citation type="submission" date="2021-05" db="EMBL/GenBank/DDBJ databases">
        <title>Molecular characterization for Shewanella algae harboring chromosomal blaOXA-55-like strains isolated from clinical and environment sample.</title>
        <authorList>
            <person name="Ohama Y."/>
            <person name="Aoki K."/>
            <person name="Harada S."/>
            <person name="Moriya K."/>
            <person name="Ishii Y."/>
            <person name="Tateda K."/>
        </authorList>
    </citation>
    <scope>NUCLEOTIDE SEQUENCE [LARGE SCALE GENOMIC DNA]</scope>
    <source>
        <strain evidence="8 9">LMG 23746</strain>
    </source>
</reference>
<keyword evidence="5 7" id="KW-0472">Membrane</keyword>
<name>A0ABQ4PII6_9GAMM</name>
<feature type="transmembrane region" description="Helical" evidence="7">
    <location>
        <begin position="42"/>
        <end position="63"/>
    </location>
</feature>
<evidence type="ECO:0000256" key="1">
    <source>
        <dbReference type="ARBA" id="ARBA00004141"/>
    </source>
</evidence>
<comment type="similarity">
    <text evidence="6">Belongs to the sodium:neurotransmitter symporter (SNF) (TC 2.A.22) family.</text>
</comment>
<evidence type="ECO:0000313" key="8">
    <source>
        <dbReference type="EMBL" id="GIU47192.1"/>
    </source>
</evidence>
<evidence type="ECO:0000256" key="3">
    <source>
        <dbReference type="ARBA" id="ARBA00022692"/>
    </source>
</evidence>
<accession>A0ABQ4PII6</accession>
<sequence>MKREQWNSRVGFILAAVGSAIGLGNIWRFPYMAYENGGGAFFVPYLFAMVTAGIPFMIMEFSLGHKLKKTAPRIFNQLGANLGLRLEWLGWFQVFIAAIIAVYYVAIIGWTLSFLGFSFSQSWGDDPNAFFFEQYLQLGNNSPTNLGQFQWGIAAAMSLAWAITTMAVFTGVKGGIERASKIMMPMLFIMVLVLITRVLLLPGALSGLNYLFEPDFSRLLDIQVWSAAYGQIFFTLSVGFAIMLAYSSYLPTKADINNNAFMTVLINCGFSILAGILIFGVLGYMAEQQMKPLTEVVSSGIGLAFVTIPTAINLMPLPQLLGPLFFVALVIAGLSSHISIIEAVISAIIDKFHLPRKTAAIIVCAVGYLVSMAFATSGGLLLLDLVDYFINNIALLLSCLVELLIITWMLKVNLVRRHANHCSEFHVGRWLEICLQIVSPAILATILAKNLYNTLLHGYGDYPIADQLLLGWGLVAAMLLFALLIDFASKRSPHRELWQSQPISSTKGEKKHE</sequence>
<feature type="transmembrane region" description="Helical" evidence="7">
    <location>
        <begin position="261"/>
        <end position="286"/>
    </location>
</feature>
<feature type="transmembrane region" description="Helical" evidence="7">
    <location>
        <begin position="361"/>
        <end position="383"/>
    </location>
</feature>
<protein>
    <recommendedName>
        <fullName evidence="6">Transporter</fullName>
    </recommendedName>
</protein>
<dbReference type="PANTHER" id="PTHR11616:SF240">
    <property type="entry name" value="BLOATED TUBULES, ISOFORM B-RELATED"/>
    <property type="match status" value="1"/>
</dbReference>
<dbReference type="SUPFAM" id="SSF161070">
    <property type="entry name" value="SNF-like"/>
    <property type="match status" value="1"/>
</dbReference>
<feature type="transmembrane region" description="Helical" evidence="7">
    <location>
        <begin position="184"/>
        <end position="208"/>
    </location>
</feature>
<comment type="caution">
    <text evidence="8">The sequence shown here is derived from an EMBL/GenBank/DDBJ whole genome shotgun (WGS) entry which is preliminary data.</text>
</comment>
<feature type="transmembrane region" description="Helical" evidence="7">
    <location>
        <begin position="228"/>
        <end position="249"/>
    </location>
</feature>
<dbReference type="PROSITE" id="PS00610">
    <property type="entry name" value="NA_NEUROTRAN_SYMP_1"/>
    <property type="match status" value="1"/>
</dbReference>
<evidence type="ECO:0000256" key="5">
    <source>
        <dbReference type="ARBA" id="ARBA00023136"/>
    </source>
</evidence>
<evidence type="ECO:0000256" key="2">
    <source>
        <dbReference type="ARBA" id="ARBA00022448"/>
    </source>
</evidence>
<keyword evidence="6" id="KW-0769">Symport</keyword>
<feature type="transmembrane region" description="Helical" evidence="7">
    <location>
        <begin position="389"/>
        <end position="410"/>
    </location>
</feature>
<comment type="subcellular location">
    <subcellularLocation>
        <location evidence="1">Membrane</location>
        <topology evidence="1">Multi-pass membrane protein</topology>
    </subcellularLocation>
</comment>
<evidence type="ECO:0000256" key="4">
    <source>
        <dbReference type="ARBA" id="ARBA00022989"/>
    </source>
</evidence>
<gene>
    <name evidence="8" type="ORF">TUM4630_20280</name>
</gene>
<feature type="transmembrane region" description="Helical" evidence="7">
    <location>
        <begin position="468"/>
        <end position="488"/>
    </location>
</feature>
<keyword evidence="3 6" id="KW-0812">Transmembrane</keyword>
<feature type="transmembrane region" description="Helical" evidence="7">
    <location>
        <begin position="149"/>
        <end position="172"/>
    </location>
</feature>
<evidence type="ECO:0000256" key="7">
    <source>
        <dbReference type="SAM" id="Phobius"/>
    </source>
</evidence>
<dbReference type="PANTHER" id="PTHR11616">
    <property type="entry name" value="SODIUM/CHLORIDE DEPENDENT TRANSPORTER"/>
    <property type="match status" value="1"/>
</dbReference>
<feature type="transmembrane region" description="Helical" evidence="7">
    <location>
        <begin position="94"/>
        <end position="117"/>
    </location>
</feature>
<keyword evidence="2 6" id="KW-0813">Transport</keyword>
<dbReference type="InterPro" id="IPR000175">
    <property type="entry name" value="Na/ntran_symport"/>
</dbReference>
<dbReference type="NCBIfam" id="NF037979">
    <property type="entry name" value="Na_transp"/>
    <property type="match status" value="1"/>
</dbReference>
<organism evidence="8 9">
    <name type="scientific">Shewanella algidipiscicola</name>
    <dbReference type="NCBI Taxonomy" id="614070"/>
    <lineage>
        <taxon>Bacteria</taxon>
        <taxon>Pseudomonadati</taxon>
        <taxon>Pseudomonadota</taxon>
        <taxon>Gammaproteobacteria</taxon>
        <taxon>Alteromonadales</taxon>
        <taxon>Shewanellaceae</taxon>
        <taxon>Shewanella</taxon>
    </lineage>
</organism>